<feature type="domain" description="RRM" evidence="3">
    <location>
        <begin position="46"/>
        <end position="119"/>
    </location>
</feature>
<feature type="region of interest" description="Disordered" evidence="2">
    <location>
        <begin position="1"/>
        <end position="23"/>
    </location>
</feature>
<dbReference type="Proteomes" id="UP000015105">
    <property type="component" value="Chromosome 4D"/>
</dbReference>
<reference evidence="5" key="2">
    <citation type="journal article" date="2017" name="Nat. Plants">
        <title>The Aegilops tauschii genome reveals multiple impacts of transposons.</title>
        <authorList>
            <person name="Zhao G."/>
            <person name="Zou C."/>
            <person name="Li K."/>
            <person name="Wang K."/>
            <person name="Li T."/>
            <person name="Gao L."/>
            <person name="Zhang X."/>
            <person name="Wang H."/>
            <person name="Yang Z."/>
            <person name="Liu X."/>
            <person name="Jiang W."/>
            <person name="Mao L."/>
            <person name="Kong X."/>
            <person name="Jiao Y."/>
            <person name="Jia J."/>
        </authorList>
    </citation>
    <scope>NUCLEOTIDE SEQUENCE [LARGE SCALE GENOMIC DNA]</scope>
    <source>
        <strain evidence="5">cv. AL8/78</strain>
    </source>
</reference>
<sequence length="119" mass="13244">RKRDVLETQKSATRISRPETVRSLSSSSSAAAAAAAMLSGDVPPNQTVYFRNLNEKVKKEELKRSLYALCSQYGRIVDVVALKTHKLRGQAWVAFSEITAATNAFRGLQDFDFYGKKMV</sequence>
<evidence type="ECO:0000256" key="2">
    <source>
        <dbReference type="SAM" id="MobiDB-lite"/>
    </source>
</evidence>
<evidence type="ECO:0000313" key="5">
    <source>
        <dbReference type="Proteomes" id="UP000015105"/>
    </source>
</evidence>
<dbReference type="GO" id="GO:0003723">
    <property type="term" value="F:RNA binding"/>
    <property type="evidence" value="ECO:0007669"/>
    <property type="project" value="UniProtKB-UniRule"/>
</dbReference>
<proteinExistence type="predicted"/>
<reference evidence="4" key="4">
    <citation type="submission" date="2019-03" db="UniProtKB">
        <authorList>
            <consortium name="EnsemblPlants"/>
        </authorList>
    </citation>
    <scope>IDENTIFICATION</scope>
</reference>
<accession>A0A453I9V4</accession>
<dbReference type="InterPro" id="IPR000504">
    <property type="entry name" value="RRM_dom"/>
</dbReference>
<dbReference type="PROSITE" id="PS50102">
    <property type="entry name" value="RRM"/>
    <property type="match status" value="1"/>
</dbReference>
<dbReference type="Gene3D" id="3.30.70.330">
    <property type="match status" value="1"/>
</dbReference>
<organism evidence="4 5">
    <name type="scientific">Aegilops tauschii subsp. strangulata</name>
    <name type="common">Goatgrass</name>
    <dbReference type="NCBI Taxonomy" id="200361"/>
    <lineage>
        <taxon>Eukaryota</taxon>
        <taxon>Viridiplantae</taxon>
        <taxon>Streptophyta</taxon>
        <taxon>Embryophyta</taxon>
        <taxon>Tracheophyta</taxon>
        <taxon>Spermatophyta</taxon>
        <taxon>Magnoliopsida</taxon>
        <taxon>Liliopsida</taxon>
        <taxon>Poales</taxon>
        <taxon>Poaceae</taxon>
        <taxon>BOP clade</taxon>
        <taxon>Pooideae</taxon>
        <taxon>Triticodae</taxon>
        <taxon>Triticeae</taxon>
        <taxon>Triticinae</taxon>
        <taxon>Aegilops</taxon>
    </lineage>
</organism>
<dbReference type="SUPFAM" id="SSF54928">
    <property type="entry name" value="RNA-binding domain, RBD"/>
    <property type="match status" value="1"/>
</dbReference>
<evidence type="ECO:0000256" key="1">
    <source>
        <dbReference type="PROSITE-ProRule" id="PRU00176"/>
    </source>
</evidence>
<reference evidence="5" key="1">
    <citation type="journal article" date="2014" name="Science">
        <title>Ancient hybridizations among the ancestral genomes of bread wheat.</title>
        <authorList>
            <consortium name="International Wheat Genome Sequencing Consortium,"/>
            <person name="Marcussen T."/>
            <person name="Sandve S.R."/>
            <person name="Heier L."/>
            <person name="Spannagl M."/>
            <person name="Pfeifer M."/>
            <person name="Jakobsen K.S."/>
            <person name="Wulff B.B."/>
            <person name="Steuernagel B."/>
            <person name="Mayer K.F."/>
            <person name="Olsen O.A."/>
        </authorList>
    </citation>
    <scope>NUCLEOTIDE SEQUENCE [LARGE SCALE GENOMIC DNA]</scope>
    <source>
        <strain evidence="5">cv. AL8/78</strain>
    </source>
</reference>
<evidence type="ECO:0000313" key="4">
    <source>
        <dbReference type="EnsemblPlants" id="AET4Gv20496700.2"/>
    </source>
</evidence>
<dbReference type="InterPro" id="IPR012677">
    <property type="entry name" value="Nucleotide-bd_a/b_plait_sf"/>
</dbReference>
<protein>
    <recommendedName>
        <fullName evidence="3">RRM domain-containing protein</fullName>
    </recommendedName>
</protein>
<dbReference type="InterPro" id="IPR035979">
    <property type="entry name" value="RBD_domain_sf"/>
</dbReference>
<reference evidence="4" key="3">
    <citation type="journal article" date="2017" name="Nature">
        <title>Genome sequence of the progenitor of the wheat D genome Aegilops tauschii.</title>
        <authorList>
            <person name="Luo M.C."/>
            <person name="Gu Y.Q."/>
            <person name="Puiu D."/>
            <person name="Wang H."/>
            <person name="Twardziok S.O."/>
            <person name="Deal K.R."/>
            <person name="Huo N."/>
            <person name="Zhu T."/>
            <person name="Wang L."/>
            <person name="Wang Y."/>
            <person name="McGuire P.E."/>
            <person name="Liu S."/>
            <person name="Long H."/>
            <person name="Ramasamy R.K."/>
            <person name="Rodriguez J.C."/>
            <person name="Van S.L."/>
            <person name="Yuan L."/>
            <person name="Wang Z."/>
            <person name="Xia Z."/>
            <person name="Xiao L."/>
            <person name="Anderson O.D."/>
            <person name="Ouyang S."/>
            <person name="Liang Y."/>
            <person name="Zimin A.V."/>
            <person name="Pertea G."/>
            <person name="Qi P."/>
            <person name="Bennetzen J.L."/>
            <person name="Dai X."/>
            <person name="Dawson M.W."/>
            <person name="Muller H.G."/>
            <person name="Kugler K."/>
            <person name="Rivarola-Duarte L."/>
            <person name="Spannagl M."/>
            <person name="Mayer K.F.X."/>
            <person name="Lu F.H."/>
            <person name="Bevan M.W."/>
            <person name="Leroy P."/>
            <person name="Li P."/>
            <person name="You F.M."/>
            <person name="Sun Q."/>
            <person name="Liu Z."/>
            <person name="Lyons E."/>
            <person name="Wicker T."/>
            <person name="Salzberg S.L."/>
            <person name="Devos K.M."/>
            <person name="Dvorak J."/>
        </authorList>
    </citation>
    <scope>NUCLEOTIDE SEQUENCE [LARGE SCALE GENOMIC DNA]</scope>
    <source>
        <strain evidence="4">cv. AL8/78</strain>
    </source>
</reference>
<name>A0A453I9V4_AEGTS</name>
<keyword evidence="1" id="KW-0694">RNA-binding</keyword>
<dbReference type="FunFam" id="3.30.70.330:FF:000039">
    <property type="entry name" value="U1 small nuclear ribonucleoprotein A"/>
    <property type="match status" value="1"/>
</dbReference>
<dbReference type="Pfam" id="PF00076">
    <property type="entry name" value="RRM_1"/>
    <property type="match status" value="1"/>
</dbReference>
<dbReference type="CDD" id="cd12246">
    <property type="entry name" value="RRM1_U1A_like"/>
    <property type="match status" value="1"/>
</dbReference>
<dbReference type="AlphaFoldDB" id="A0A453I9V4"/>
<dbReference type="EnsemblPlants" id="AET4Gv20496700.2">
    <property type="protein sequence ID" value="AET4Gv20496700.2"/>
    <property type="gene ID" value="AET4Gv20496700"/>
</dbReference>
<dbReference type="SMART" id="SM00360">
    <property type="entry name" value="RRM"/>
    <property type="match status" value="1"/>
</dbReference>
<evidence type="ECO:0000259" key="3">
    <source>
        <dbReference type="PROSITE" id="PS50102"/>
    </source>
</evidence>
<reference evidence="4" key="5">
    <citation type="journal article" date="2021" name="G3 (Bethesda)">
        <title>Aegilops tauschii genome assembly Aet v5.0 features greater sequence contiguity and improved annotation.</title>
        <authorList>
            <person name="Wang L."/>
            <person name="Zhu T."/>
            <person name="Rodriguez J.C."/>
            <person name="Deal K.R."/>
            <person name="Dubcovsky J."/>
            <person name="McGuire P.E."/>
            <person name="Lux T."/>
            <person name="Spannagl M."/>
            <person name="Mayer K.F.X."/>
            <person name="Baldrich P."/>
            <person name="Meyers B.C."/>
            <person name="Huo N."/>
            <person name="Gu Y.Q."/>
            <person name="Zhou H."/>
            <person name="Devos K.M."/>
            <person name="Bennetzen J.L."/>
            <person name="Unver T."/>
            <person name="Budak H."/>
            <person name="Gulick P.J."/>
            <person name="Galiba G."/>
            <person name="Kalapos B."/>
            <person name="Nelson D.R."/>
            <person name="Li P."/>
            <person name="You F.M."/>
            <person name="Luo M.C."/>
            <person name="Dvorak J."/>
        </authorList>
    </citation>
    <scope>NUCLEOTIDE SEQUENCE [LARGE SCALE GENOMIC DNA]</scope>
    <source>
        <strain evidence="4">cv. AL8/78</strain>
    </source>
</reference>
<dbReference type="Gramene" id="AET4Gv20496700.2">
    <property type="protein sequence ID" value="AET4Gv20496700.2"/>
    <property type="gene ID" value="AET4Gv20496700"/>
</dbReference>
<keyword evidence="5" id="KW-1185">Reference proteome</keyword>